<evidence type="ECO:0000313" key="2">
    <source>
        <dbReference type="EMBL" id="GEL01508.1"/>
    </source>
</evidence>
<evidence type="ECO:0000313" key="3">
    <source>
        <dbReference type="Proteomes" id="UP000321405"/>
    </source>
</evidence>
<dbReference type="Proteomes" id="UP000321405">
    <property type="component" value="Unassembled WGS sequence"/>
</dbReference>
<comment type="caution">
    <text evidence="2">The sequence shown here is derived from an EMBL/GenBank/DDBJ whole genome shotgun (WGS) entry which is preliminary data.</text>
</comment>
<dbReference type="EMBL" id="BJVC01000001">
    <property type="protein sequence ID" value="GEL01508.1"/>
    <property type="molecule type" value="Genomic_DNA"/>
</dbReference>
<proteinExistence type="predicted"/>
<accession>A0A511BU63</accession>
<dbReference type="Pfam" id="PF13408">
    <property type="entry name" value="Zn_ribbon_recom"/>
    <property type="match status" value="1"/>
</dbReference>
<sequence length="117" mass="12832">MLKPVSEIVFVPVPRLIDQETFDAVQEHLRVRNSKVTPPRRVSGPTLLTGICFCEKCGGGMTLRTGMGGRYRYYTCSIKARQGETGCSSPSGWRRSWPRSLIDARSGRIGAGSISPS</sequence>
<dbReference type="InterPro" id="IPR038109">
    <property type="entry name" value="DNA_bind_recomb_sf"/>
</dbReference>
<dbReference type="AlphaFoldDB" id="A0A511BU63"/>
<reference evidence="2 3" key="1">
    <citation type="submission" date="2019-07" db="EMBL/GenBank/DDBJ databases">
        <title>Whole genome shotgun sequence of Swaminathania salitolerans NBRC 104436.</title>
        <authorList>
            <person name="Hosoyama A."/>
            <person name="Uohara A."/>
            <person name="Ohji S."/>
            <person name="Ichikawa N."/>
        </authorList>
    </citation>
    <scope>NUCLEOTIDE SEQUENCE [LARGE SCALE GENOMIC DNA]</scope>
    <source>
        <strain evidence="2 3">NBRC 104436</strain>
    </source>
</reference>
<gene>
    <name evidence="2" type="ORF">SSA02_06710</name>
</gene>
<organism evidence="2 3">
    <name type="scientific">Swaminathania salitolerans</name>
    <dbReference type="NCBI Taxonomy" id="182838"/>
    <lineage>
        <taxon>Bacteria</taxon>
        <taxon>Pseudomonadati</taxon>
        <taxon>Pseudomonadota</taxon>
        <taxon>Alphaproteobacteria</taxon>
        <taxon>Acetobacterales</taxon>
        <taxon>Acetobacteraceae</taxon>
        <taxon>Swaminathania</taxon>
    </lineage>
</organism>
<keyword evidence="3" id="KW-1185">Reference proteome</keyword>
<evidence type="ECO:0000259" key="1">
    <source>
        <dbReference type="Pfam" id="PF13408"/>
    </source>
</evidence>
<dbReference type="InterPro" id="IPR025827">
    <property type="entry name" value="Zn_ribbon_recom_dom"/>
</dbReference>
<name>A0A511BU63_9PROT</name>
<protein>
    <recommendedName>
        <fullName evidence="1">Recombinase zinc beta ribbon domain-containing protein</fullName>
    </recommendedName>
</protein>
<feature type="domain" description="Recombinase zinc beta ribbon" evidence="1">
    <location>
        <begin position="47"/>
        <end position="95"/>
    </location>
</feature>
<dbReference type="Gene3D" id="3.90.1750.20">
    <property type="entry name" value="Putative Large Serine Recombinase, Chain B, Domain 2"/>
    <property type="match status" value="1"/>
</dbReference>